<keyword evidence="1" id="KW-0560">Oxidoreductase</keyword>
<dbReference type="PRINTS" id="PR00081">
    <property type="entry name" value="GDHRDH"/>
</dbReference>
<organism evidence="3 4">
    <name type="scientific">Toxocara canis</name>
    <name type="common">Canine roundworm</name>
    <dbReference type="NCBI Taxonomy" id="6265"/>
    <lineage>
        <taxon>Eukaryota</taxon>
        <taxon>Metazoa</taxon>
        <taxon>Ecdysozoa</taxon>
        <taxon>Nematoda</taxon>
        <taxon>Chromadorea</taxon>
        <taxon>Rhabditida</taxon>
        <taxon>Spirurina</taxon>
        <taxon>Ascaridomorpha</taxon>
        <taxon>Ascaridoidea</taxon>
        <taxon>Toxocaridae</taxon>
        <taxon>Toxocara</taxon>
    </lineage>
</organism>
<dbReference type="CDD" id="cd05369">
    <property type="entry name" value="TER_DECR_SDR_a"/>
    <property type="match status" value="1"/>
</dbReference>
<gene>
    <name evidence="2" type="ORF">TCNE_LOCUS10739</name>
</gene>
<dbReference type="PANTHER" id="PTHR43658">
    <property type="entry name" value="SHORT-CHAIN DEHYDROGENASE/REDUCTASE"/>
    <property type="match status" value="1"/>
</dbReference>
<dbReference type="PANTHER" id="PTHR43658:SF8">
    <property type="entry name" value="17-BETA-HYDROXYSTEROID DEHYDROGENASE 14-RELATED"/>
    <property type="match status" value="1"/>
</dbReference>
<dbReference type="Proteomes" id="UP000050794">
    <property type="component" value="Unassembled WGS sequence"/>
</dbReference>
<reference evidence="4" key="1">
    <citation type="submission" date="2016-06" db="UniProtKB">
        <authorList>
            <consortium name="WormBaseParasite"/>
        </authorList>
    </citation>
    <scope>IDENTIFICATION</scope>
</reference>
<dbReference type="FunFam" id="3.40.50.720:FF:000084">
    <property type="entry name" value="Short-chain dehydrogenase reductase"/>
    <property type="match status" value="1"/>
</dbReference>
<dbReference type="Pfam" id="PF13561">
    <property type="entry name" value="adh_short_C2"/>
    <property type="match status" value="1"/>
</dbReference>
<dbReference type="GO" id="GO:0005739">
    <property type="term" value="C:mitochondrion"/>
    <property type="evidence" value="ECO:0007669"/>
    <property type="project" value="TreeGrafter"/>
</dbReference>
<evidence type="ECO:0000313" key="2">
    <source>
        <dbReference type="EMBL" id="VDM42060.1"/>
    </source>
</evidence>
<reference evidence="2 3" key="2">
    <citation type="submission" date="2018-11" db="EMBL/GenBank/DDBJ databases">
        <authorList>
            <consortium name="Pathogen Informatics"/>
        </authorList>
    </citation>
    <scope>NUCLEOTIDE SEQUENCE [LARGE SCALE GENOMIC DNA]</scope>
</reference>
<dbReference type="AlphaFoldDB" id="A0A183UQG9"/>
<proteinExistence type="predicted"/>
<sequence length="311" mass="32919">MACKTPFKFFPPCKTPALVAKPMSGKVALVTGGGTGIGRAIATTFASLGATVAIAARRFDVLEKTATEIRERTGAEVFALQMDVRKTESVRKTIDDIESKSGGPPTVVVNGAAGNFIMATERLSANAIRAVIDIVLMGTINVTVEVGKRVIQNKQSKGCAFLVISTPYARNGAPFVVPSAVSKAGIENLTRSLATEWAKYGMRFNAIAPGPVPTEGAMGRLSTMSLEEAAQSAARTVPLGRCGEPEELANMAAFICSDYGSWLNGAIVDMDGGQQYMNHGSSFGPQLHDMTDGDWAAIETLIRERTGRNKV</sequence>
<evidence type="ECO:0000256" key="1">
    <source>
        <dbReference type="ARBA" id="ARBA00023002"/>
    </source>
</evidence>
<evidence type="ECO:0000313" key="3">
    <source>
        <dbReference type="Proteomes" id="UP000050794"/>
    </source>
</evidence>
<dbReference type="InterPro" id="IPR036291">
    <property type="entry name" value="NAD(P)-bd_dom_sf"/>
</dbReference>
<accession>A0A183UQG9</accession>
<dbReference type="Gene3D" id="3.40.50.720">
    <property type="entry name" value="NAD(P)-binding Rossmann-like Domain"/>
    <property type="match status" value="1"/>
</dbReference>
<dbReference type="SUPFAM" id="SSF51735">
    <property type="entry name" value="NAD(P)-binding Rossmann-fold domains"/>
    <property type="match status" value="1"/>
</dbReference>
<evidence type="ECO:0000313" key="4">
    <source>
        <dbReference type="WBParaSite" id="TCNE_0001073901-mRNA-1"/>
    </source>
</evidence>
<dbReference type="GO" id="GO:0008670">
    <property type="term" value="F:2,4-dienoyl-CoA reductase (NADPH) activity"/>
    <property type="evidence" value="ECO:0007669"/>
    <property type="project" value="TreeGrafter"/>
</dbReference>
<dbReference type="EMBL" id="UYWY01020601">
    <property type="protein sequence ID" value="VDM42060.1"/>
    <property type="molecule type" value="Genomic_DNA"/>
</dbReference>
<name>A0A183UQG9_TOXCA</name>
<dbReference type="InterPro" id="IPR002347">
    <property type="entry name" value="SDR_fam"/>
</dbReference>
<keyword evidence="3" id="KW-1185">Reference proteome</keyword>
<protein>
    <submittedName>
        <fullName evidence="4">Putative oxidoreductase T05C12.3</fullName>
    </submittedName>
</protein>
<dbReference type="WBParaSite" id="TCNE_0001073901-mRNA-1">
    <property type="protein sequence ID" value="TCNE_0001073901-mRNA-1"/>
    <property type="gene ID" value="TCNE_0001073901"/>
</dbReference>
<dbReference type="GO" id="GO:0006635">
    <property type="term" value="P:fatty acid beta-oxidation"/>
    <property type="evidence" value="ECO:0007669"/>
    <property type="project" value="TreeGrafter"/>
</dbReference>